<evidence type="ECO:0000313" key="3">
    <source>
        <dbReference type="Proteomes" id="UP000324222"/>
    </source>
</evidence>
<reference evidence="2 3" key="1">
    <citation type="submission" date="2019-05" db="EMBL/GenBank/DDBJ databases">
        <title>Another draft genome of Portunus trituberculatus and its Hox gene families provides insights of decapod evolution.</title>
        <authorList>
            <person name="Jeong J.-H."/>
            <person name="Song I."/>
            <person name="Kim S."/>
            <person name="Choi T."/>
            <person name="Kim D."/>
            <person name="Ryu S."/>
            <person name="Kim W."/>
        </authorList>
    </citation>
    <scope>NUCLEOTIDE SEQUENCE [LARGE SCALE GENOMIC DNA]</scope>
    <source>
        <tissue evidence="2">Muscle</tissue>
    </source>
</reference>
<accession>A0A5B7HK15</accession>
<dbReference type="AlphaFoldDB" id="A0A5B7HK15"/>
<evidence type="ECO:0000256" key="1">
    <source>
        <dbReference type="SAM" id="MobiDB-lite"/>
    </source>
</evidence>
<name>A0A5B7HK15_PORTR</name>
<dbReference type="Proteomes" id="UP000324222">
    <property type="component" value="Unassembled WGS sequence"/>
</dbReference>
<feature type="compositionally biased region" description="Basic and acidic residues" evidence="1">
    <location>
        <begin position="61"/>
        <end position="74"/>
    </location>
</feature>
<protein>
    <submittedName>
        <fullName evidence="2">Uncharacterized protein</fullName>
    </submittedName>
</protein>
<evidence type="ECO:0000313" key="2">
    <source>
        <dbReference type="EMBL" id="MPC73211.1"/>
    </source>
</evidence>
<dbReference type="EMBL" id="VSRR010036331">
    <property type="protein sequence ID" value="MPC73211.1"/>
    <property type="molecule type" value="Genomic_DNA"/>
</dbReference>
<gene>
    <name evidence="2" type="ORF">E2C01_067533</name>
</gene>
<comment type="caution">
    <text evidence="2">The sequence shown here is derived from an EMBL/GenBank/DDBJ whole genome shotgun (WGS) entry which is preliminary data.</text>
</comment>
<feature type="region of interest" description="Disordered" evidence="1">
    <location>
        <begin position="57"/>
        <end position="118"/>
    </location>
</feature>
<organism evidence="2 3">
    <name type="scientific">Portunus trituberculatus</name>
    <name type="common">Swimming crab</name>
    <name type="synonym">Neptunus trituberculatus</name>
    <dbReference type="NCBI Taxonomy" id="210409"/>
    <lineage>
        <taxon>Eukaryota</taxon>
        <taxon>Metazoa</taxon>
        <taxon>Ecdysozoa</taxon>
        <taxon>Arthropoda</taxon>
        <taxon>Crustacea</taxon>
        <taxon>Multicrustacea</taxon>
        <taxon>Malacostraca</taxon>
        <taxon>Eumalacostraca</taxon>
        <taxon>Eucarida</taxon>
        <taxon>Decapoda</taxon>
        <taxon>Pleocyemata</taxon>
        <taxon>Brachyura</taxon>
        <taxon>Eubrachyura</taxon>
        <taxon>Portunoidea</taxon>
        <taxon>Portunidae</taxon>
        <taxon>Portuninae</taxon>
        <taxon>Portunus</taxon>
    </lineage>
</organism>
<sequence>MNTNKFQPQITSTKTTTTTTTTITTTTHRVKVQYKAKDHELFPLSCTSRFITHIHPRRRGVREDKGERMGKDINDPVNDLPASLSPSSGHHALTGHDNAHIHPPSLPPSCLPQFSVGG</sequence>
<keyword evidence="3" id="KW-1185">Reference proteome</keyword>
<proteinExistence type="predicted"/>